<accession>A0ACA9R8K4</accession>
<comment type="caution">
    <text evidence="1">The sequence shown here is derived from an EMBL/GenBank/DDBJ whole genome shotgun (WGS) entry which is preliminary data.</text>
</comment>
<keyword evidence="2" id="KW-1185">Reference proteome</keyword>
<protein>
    <submittedName>
        <fullName evidence="1">15291_t:CDS:1</fullName>
    </submittedName>
</protein>
<feature type="non-terminal residue" evidence="1">
    <location>
        <position position="171"/>
    </location>
</feature>
<evidence type="ECO:0000313" key="2">
    <source>
        <dbReference type="Proteomes" id="UP000789366"/>
    </source>
</evidence>
<dbReference type="EMBL" id="CAJVPW010061483">
    <property type="protein sequence ID" value="CAG8782132.1"/>
    <property type="molecule type" value="Genomic_DNA"/>
</dbReference>
<sequence length="171" mass="19552">MWKGIGYTDICYDVNDLVIQGGLLILFPPTKTDNWICPNVDMVTSRLKDLIDLGFKLTVPVMSDAYHIFESRLEIIGDTLTESFGNVCNESGATIASNCLGEVIKPEKNLKKQDVLHFLYSKIHQNNKEEVIMKILDMHKVGLHGLEDPMKYRFLTLSPIFYRWIIEIFGP</sequence>
<proteinExistence type="predicted"/>
<evidence type="ECO:0000313" key="1">
    <source>
        <dbReference type="EMBL" id="CAG8782132.1"/>
    </source>
</evidence>
<organism evidence="1 2">
    <name type="scientific">Cetraspora pellucida</name>
    <dbReference type="NCBI Taxonomy" id="1433469"/>
    <lineage>
        <taxon>Eukaryota</taxon>
        <taxon>Fungi</taxon>
        <taxon>Fungi incertae sedis</taxon>
        <taxon>Mucoromycota</taxon>
        <taxon>Glomeromycotina</taxon>
        <taxon>Glomeromycetes</taxon>
        <taxon>Diversisporales</taxon>
        <taxon>Gigasporaceae</taxon>
        <taxon>Cetraspora</taxon>
    </lineage>
</organism>
<reference evidence="1" key="1">
    <citation type="submission" date="2021-06" db="EMBL/GenBank/DDBJ databases">
        <authorList>
            <person name="Kallberg Y."/>
            <person name="Tangrot J."/>
            <person name="Rosling A."/>
        </authorList>
    </citation>
    <scope>NUCLEOTIDE SEQUENCE</scope>
    <source>
        <strain evidence="1">28 12/20/2015</strain>
    </source>
</reference>
<gene>
    <name evidence="1" type="ORF">SPELUC_LOCUS16489</name>
</gene>
<name>A0ACA9R8K4_9GLOM</name>
<dbReference type="Proteomes" id="UP000789366">
    <property type="component" value="Unassembled WGS sequence"/>
</dbReference>